<dbReference type="STRING" id="1335616.WDC_1378"/>
<dbReference type="PATRIC" id="fig|1335616.4.peg.1380"/>
<gene>
    <name evidence="1" type="ORF">WDC_1378</name>
</gene>
<protein>
    <submittedName>
        <fullName evidence="1">Uncharacterized protein</fullName>
    </submittedName>
</protein>
<dbReference type="RefSeq" id="WP_052497817.1">
    <property type="nucleotide sequence ID" value="NZ_AWTT01000034.1"/>
</dbReference>
<evidence type="ECO:0000313" key="2">
    <source>
        <dbReference type="Proteomes" id="UP000032279"/>
    </source>
</evidence>
<reference evidence="1 2" key="1">
    <citation type="submission" date="2013-08" db="EMBL/GenBank/DDBJ databases">
        <title>Lactobacillus wasatchii sp. WDC04, a late gas producing bacteria isolated from aged chedder cheese.</title>
        <authorList>
            <person name="Oberg C.J."/>
            <person name="Culumber M."/>
            <person name="McMahon D.J."/>
            <person name="Broadbent J.R."/>
            <person name="Oberg T.S."/>
            <person name="Ortaki F."/>
        </authorList>
    </citation>
    <scope>NUCLEOTIDE SEQUENCE [LARGE SCALE GENOMIC DNA]</scope>
    <source>
        <strain evidence="1 2">WDC04</strain>
    </source>
</reference>
<comment type="caution">
    <text evidence="1">The sequence shown here is derived from an EMBL/GenBank/DDBJ whole genome shotgun (WGS) entry which is preliminary data.</text>
</comment>
<name>A0A0D1A598_9LACO</name>
<dbReference type="AlphaFoldDB" id="A0A0D1A598"/>
<organism evidence="1 2">
    <name type="scientific">Paucilactobacillus wasatchensis</name>
    <dbReference type="NCBI Taxonomy" id="1335616"/>
    <lineage>
        <taxon>Bacteria</taxon>
        <taxon>Bacillati</taxon>
        <taxon>Bacillota</taxon>
        <taxon>Bacilli</taxon>
        <taxon>Lactobacillales</taxon>
        <taxon>Lactobacillaceae</taxon>
        <taxon>Paucilactobacillus</taxon>
    </lineage>
</organism>
<sequence length="59" mass="6434">MLANTDTKLPLLATWTPDTIQIDGICGWIDTGSIAHEAATARQNAINKLMQGEMTYAEK</sequence>
<accession>A0A0D1A598</accession>
<keyword evidence="2" id="KW-1185">Reference proteome</keyword>
<dbReference type="EMBL" id="AWTT01000034">
    <property type="protein sequence ID" value="KIS03040.1"/>
    <property type="molecule type" value="Genomic_DNA"/>
</dbReference>
<evidence type="ECO:0000313" key="1">
    <source>
        <dbReference type="EMBL" id="KIS03040.1"/>
    </source>
</evidence>
<dbReference type="Proteomes" id="UP000032279">
    <property type="component" value="Unassembled WGS sequence"/>
</dbReference>
<proteinExistence type="predicted"/>